<gene>
    <name evidence="1" type="ORF">JEM65_21495</name>
</gene>
<keyword evidence="2" id="KW-1185">Reference proteome</keyword>
<reference evidence="1 2" key="1">
    <citation type="submission" date="2020-09" db="EMBL/GenBank/DDBJ databases">
        <title>Draft genome of Gelidibacter salicanalis PAMC21136.</title>
        <authorList>
            <person name="Park H."/>
        </authorList>
    </citation>
    <scope>NUCLEOTIDE SEQUENCE [LARGE SCALE GENOMIC DNA]</scope>
    <source>
        <strain evidence="1 2">PAMC21136</strain>
    </source>
</reference>
<accession>A0A934KYZ0</accession>
<evidence type="ECO:0000313" key="2">
    <source>
        <dbReference type="Proteomes" id="UP000662373"/>
    </source>
</evidence>
<proteinExistence type="predicted"/>
<dbReference type="EMBL" id="JAEHJZ010000277">
    <property type="protein sequence ID" value="MBJ7883197.1"/>
    <property type="molecule type" value="Genomic_DNA"/>
</dbReference>
<name>A0A934KYZ0_9FLAO</name>
<evidence type="ECO:0000313" key="1">
    <source>
        <dbReference type="EMBL" id="MBJ7883197.1"/>
    </source>
</evidence>
<dbReference type="RefSeq" id="WP_199603801.1">
    <property type="nucleotide sequence ID" value="NZ_JAEHJZ010000277.1"/>
</dbReference>
<sequence length="63" mass="7444">MPHSTLIRLEEVIKRTGLSRSWIYRLIDENRFPAQVKLGVRAMAFVESEIDQWIENRITESRG</sequence>
<feature type="non-terminal residue" evidence="1">
    <location>
        <position position="63"/>
    </location>
</feature>
<dbReference type="Proteomes" id="UP000662373">
    <property type="component" value="Unassembled WGS sequence"/>
</dbReference>
<dbReference type="Pfam" id="PF05930">
    <property type="entry name" value="Phage_AlpA"/>
    <property type="match status" value="1"/>
</dbReference>
<dbReference type="InterPro" id="IPR010260">
    <property type="entry name" value="AlpA"/>
</dbReference>
<dbReference type="PANTHER" id="PTHR36154">
    <property type="entry name" value="DNA-BINDING TRANSCRIPTIONAL ACTIVATOR ALPA"/>
    <property type="match status" value="1"/>
</dbReference>
<organism evidence="1 2">
    <name type="scientific">Gelidibacter salicanalis</name>
    <dbReference type="NCBI Taxonomy" id="291193"/>
    <lineage>
        <taxon>Bacteria</taxon>
        <taxon>Pseudomonadati</taxon>
        <taxon>Bacteroidota</taxon>
        <taxon>Flavobacteriia</taxon>
        <taxon>Flavobacteriales</taxon>
        <taxon>Flavobacteriaceae</taxon>
        <taxon>Gelidibacter</taxon>
    </lineage>
</organism>
<protein>
    <submittedName>
        <fullName evidence="1">AlpA family transcriptional regulator</fullName>
    </submittedName>
</protein>
<dbReference type="AlphaFoldDB" id="A0A934KYZ0"/>
<dbReference type="PANTHER" id="PTHR36154:SF1">
    <property type="entry name" value="DNA-BINDING TRANSCRIPTIONAL ACTIVATOR ALPA"/>
    <property type="match status" value="1"/>
</dbReference>
<dbReference type="Gene3D" id="1.10.238.160">
    <property type="match status" value="1"/>
</dbReference>
<dbReference type="InterPro" id="IPR052931">
    <property type="entry name" value="Prophage_regulatory_activator"/>
</dbReference>
<comment type="caution">
    <text evidence="1">The sequence shown here is derived from an EMBL/GenBank/DDBJ whole genome shotgun (WGS) entry which is preliminary data.</text>
</comment>